<dbReference type="KEGG" id="ope:PU634_10165"/>
<keyword evidence="15 19" id="KW-0472">Membrane</keyword>
<feature type="transmembrane region" description="Helical" evidence="19">
    <location>
        <begin position="218"/>
        <end position="237"/>
    </location>
</feature>
<feature type="transmembrane region" description="Helical" evidence="19">
    <location>
        <begin position="54"/>
        <end position="77"/>
    </location>
</feature>
<dbReference type="PANTHER" id="PTHR46382:SF1">
    <property type="entry name" value="PHOSPHATIDATE CYTIDYLYLTRANSFERASE"/>
    <property type="match status" value="1"/>
</dbReference>
<accession>A0AA50KKI7</accession>
<comment type="subcellular location">
    <subcellularLocation>
        <location evidence="2">Cell membrane</location>
        <topology evidence="2">Multi-pass membrane protein</topology>
    </subcellularLocation>
</comment>
<evidence type="ECO:0000256" key="9">
    <source>
        <dbReference type="ARBA" id="ARBA00022516"/>
    </source>
</evidence>
<dbReference type="AlphaFoldDB" id="A0AA50KKI7"/>
<feature type="transmembrane region" description="Helical" evidence="19">
    <location>
        <begin position="148"/>
        <end position="170"/>
    </location>
</feature>
<evidence type="ECO:0000256" key="8">
    <source>
        <dbReference type="ARBA" id="ARBA00022475"/>
    </source>
</evidence>
<dbReference type="PROSITE" id="PS01315">
    <property type="entry name" value="CDS"/>
    <property type="match status" value="1"/>
</dbReference>
<evidence type="ECO:0000256" key="5">
    <source>
        <dbReference type="ARBA" id="ARBA00010185"/>
    </source>
</evidence>
<organism evidence="20 21">
    <name type="scientific">Oceanimonas pelagia</name>
    <dbReference type="NCBI Taxonomy" id="3028314"/>
    <lineage>
        <taxon>Bacteria</taxon>
        <taxon>Pseudomonadati</taxon>
        <taxon>Pseudomonadota</taxon>
        <taxon>Gammaproteobacteria</taxon>
        <taxon>Aeromonadales</taxon>
        <taxon>Aeromonadaceae</taxon>
        <taxon>Oceanimonas</taxon>
    </lineage>
</organism>
<keyword evidence="13 19" id="KW-1133">Transmembrane helix</keyword>
<evidence type="ECO:0000256" key="3">
    <source>
        <dbReference type="ARBA" id="ARBA00005119"/>
    </source>
</evidence>
<keyword evidence="12 18" id="KW-0548">Nucleotidyltransferase</keyword>
<evidence type="ECO:0000313" key="20">
    <source>
        <dbReference type="EMBL" id="WMC09480.1"/>
    </source>
</evidence>
<evidence type="ECO:0000256" key="4">
    <source>
        <dbReference type="ARBA" id="ARBA00005189"/>
    </source>
</evidence>
<evidence type="ECO:0000256" key="15">
    <source>
        <dbReference type="ARBA" id="ARBA00023136"/>
    </source>
</evidence>
<protein>
    <recommendedName>
        <fullName evidence="7 18">Phosphatidate cytidylyltransferase</fullName>
        <ecNumber evidence="6 18">2.7.7.41</ecNumber>
    </recommendedName>
</protein>
<evidence type="ECO:0000313" key="21">
    <source>
        <dbReference type="Proteomes" id="UP001223802"/>
    </source>
</evidence>
<dbReference type="Proteomes" id="UP001223802">
    <property type="component" value="Chromosome"/>
</dbReference>
<sequence>MLKLRIITALCLIPVVLGAIFLLPLPFFALFATAVYLLAGREWGRFIDTQKSNVVMVFLALVLVALMATVPIGHIWADGLHGLVAAVLGAGALWWLAALPLVLGYPASSRLWQQRPWLKAVFALLSLVPFFWSLLVLRSYQYEQDPHYGAWLLLFVMALVWAADTGAYFAGKALGKHKLCPRVSPGKTLEGMIGGVLAACALALVVATSLGLPGAQRNAVLLASMVAVLASVLGDLVESMFKREAGLKDSGSILPGHGGVMDRVDSLTAALPIFIVVYQLAGQG</sequence>
<evidence type="ECO:0000256" key="2">
    <source>
        <dbReference type="ARBA" id="ARBA00004651"/>
    </source>
</evidence>
<keyword evidence="14" id="KW-0443">Lipid metabolism</keyword>
<keyword evidence="17" id="KW-1208">Phospholipid metabolism</keyword>
<evidence type="ECO:0000256" key="14">
    <source>
        <dbReference type="ARBA" id="ARBA00023098"/>
    </source>
</evidence>
<evidence type="ECO:0000256" key="16">
    <source>
        <dbReference type="ARBA" id="ARBA00023209"/>
    </source>
</evidence>
<dbReference type="PANTHER" id="PTHR46382">
    <property type="entry name" value="PHOSPHATIDATE CYTIDYLYLTRANSFERASE"/>
    <property type="match status" value="1"/>
</dbReference>
<dbReference type="InterPro" id="IPR000374">
    <property type="entry name" value="PC_trans"/>
</dbReference>
<dbReference type="EMBL" id="CP118224">
    <property type="protein sequence ID" value="WMC09480.1"/>
    <property type="molecule type" value="Genomic_DNA"/>
</dbReference>
<keyword evidence="11 18" id="KW-0812">Transmembrane</keyword>
<name>A0AA50KKI7_9GAMM</name>
<feature type="transmembrane region" description="Helical" evidence="19">
    <location>
        <begin position="191"/>
        <end position="212"/>
    </location>
</feature>
<reference evidence="20 21" key="1">
    <citation type="submission" date="2023-02" db="EMBL/GenBank/DDBJ databases">
        <title>Complete genome sequence of a novel bacterium Oceanimonas sp. NTOU-MSR1 isolated from marine coast sediment.</title>
        <authorList>
            <person name="Yang H.-T."/>
            <person name="Chen Y.-L."/>
            <person name="Ho Y.-N."/>
        </authorList>
    </citation>
    <scope>NUCLEOTIDE SEQUENCE [LARGE SCALE GENOMIC DNA]</scope>
    <source>
        <strain evidence="20 21">NTOU-MSR1</strain>
    </source>
</reference>
<keyword evidence="16" id="KW-0594">Phospholipid biosynthesis</keyword>
<evidence type="ECO:0000256" key="19">
    <source>
        <dbReference type="SAM" id="Phobius"/>
    </source>
</evidence>
<feature type="transmembrane region" description="Helical" evidence="19">
    <location>
        <begin position="6"/>
        <end position="39"/>
    </location>
</feature>
<evidence type="ECO:0000256" key="10">
    <source>
        <dbReference type="ARBA" id="ARBA00022679"/>
    </source>
</evidence>
<comment type="similarity">
    <text evidence="5 18">Belongs to the CDS family.</text>
</comment>
<feature type="transmembrane region" description="Helical" evidence="19">
    <location>
        <begin position="117"/>
        <end position="136"/>
    </location>
</feature>
<comment type="catalytic activity">
    <reaction evidence="1 18">
        <text>a 1,2-diacyl-sn-glycero-3-phosphate + CTP + H(+) = a CDP-1,2-diacyl-sn-glycerol + diphosphate</text>
        <dbReference type="Rhea" id="RHEA:16229"/>
        <dbReference type="ChEBI" id="CHEBI:15378"/>
        <dbReference type="ChEBI" id="CHEBI:33019"/>
        <dbReference type="ChEBI" id="CHEBI:37563"/>
        <dbReference type="ChEBI" id="CHEBI:58332"/>
        <dbReference type="ChEBI" id="CHEBI:58608"/>
        <dbReference type="EC" id="2.7.7.41"/>
    </reaction>
</comment>
<dbReference type="GO" id="GO:0004605">
    <property type="term" value="F:phosphatidate cytidylyltransferase activity"/>
    <property type="evidence" value="ECO:0007669"/>
    <property type="project" value="UniProtKB-EC"/>
</dbReference>
<evidence type="ECO:0000256" key="6">
    <source>
        <dbReference type="ARBA" id="ARBA00012487"/>
    </source>
</evidence>
<keyword evidence="21" id="KW-1185">Reference proteome</keyword>
<feature type="transmembrane region" description="Helical" evidence="19">
    <location>
        <begin position="83"/>
        <end position="105"/>
    </location>
</feature>
<evidence type="ECO:0000256" key="12">
    <source>
        <dbReference type="ARBA" id="ARBA00022695"/>
    </source>
</evidence>
<evidence type="ECO:0000256" key="11">
    <source>
        <dbReference type="ARBA" id="ARBA00022692"/>
    </source>
</evidence>
<keyword evidence="8" id="KW-1003">Cell membrane</keyword>
<proteinExistence type="inferred from homology"/>
<gene>
    <name evidence="20" type="ORF">PU634_10165</name>
</gene>
<keyword evidence="9" id="KW-0444">Lipid biosynthesis</keyword>
<comment type="pathway">
    <text evidence="3 18">Phospholipid metabolism; CDP-diacylglycerol biosynthesis; CDP-diacylglycerol from sn-glycerol 3-phosphate: step 3/3.</text>
</comment>
<keyword evidence="10 18" id="KW-0808">Transferase</keyword>
<evidence type="ECO:0000256" key="17">
    <source>
        <dbReference type="ARBA" id="ARBA00023264"/>
    </source>
</evidence>
<evidence type="ECO:0000256" key="7">
    <source>
        <dbReference type="ARBA" id="ARBA00019373"/>
    </source>
</evidence>
<evidence type="ECO:0000256" key="18">
    <source>
        <dbReference type="RuleBase" id="RU003938"/>
    </source>
</evidence>
<dbReference type="EC" id="2.7.7.41" evidence="6 18"/>
<evidence type="ECO:0000256" key="1">
    <source>
        <dbReference type="ARBA" id="ARBA00001698"/>
    </source>
</evidence>
<dbReference type="GO" id="GO:0016024">
    <property type="term" value="P:CDP-diacylglycerol biosynthetic process"/>
    <property type="evidence" value="ECO:0007669"/>
    <property type="project" value="TreeGrafter"/>
</dbReference>
<comment type="pathway">
    <text evidence="4">Lipid metabolism.</text>
</comment>
<dbReference type="RefSeq" id="WP_306760676.1">
    <property type="nucleotide sequence ID" value="NZ_CP118224.1"/>
</dbReference>
<dbReference type="Pfam" id="PF01148">
    <property type="entry name" value="CTP_transf_1"/>
    <property type="match status" value="1"/>
</dbReference>
<dbReference type="GO" id="GO:0005886">
    <property type="term" value="C:plasma membrane"/>
    <property type="evidence" value="ECO:0007669"/>
    <property type="project" value="UniProtKB-SubCell"/>
</dbReference>
<evidence type="ECO:0000256" key="13">
    <source>
        <dbReference type="ARBA" id="ARBA00022989"/>
    </source>
</evidence>